<accession>A0A5F8GC33</accession>
<evidence type="ECO:0000256" key="1">
    <source>
        <dbReference type="ARBA" id="ARBA00002200"/>
    </source>
</evidence>
<dbReference type="PANTHER" id="PTHR45699:SF3">
    <property type="entry name" value="LARGE RIBOSOMAL SUBUNIT PROTEIN UL10"/>
    <property type="match status" value="1"/>
</dbReference>
<dbReference type="InterPro" id="IPR050323">
    <property type="entry name" value="Ribosomal_protein_uL10"/>
</dbReference>
<keyword evidence="3" id="KW-0689">Ribosomal protein</keyword>
<evidence type="ECO:0000256" key="5">
    <source>
        <dbReference type="ARBA" id="ARBA00035202"/>
    </source>
</evidence>
<dbReference type="PANTHER" id="PTHR45699">
    <property type="entry name" value="60S ACIDIC RIBOSOMAL PROTEIN P0"/>
    <property type="match status" value="1"/>
</dbReference>
<reference evidence="7" key="3">
    <citation type="submission" date="2025-09" db="UniProtKB">
        <authorList>
            <consortium name="Ensembl"/>
        </authorList>
    </citation>
    <scope>IDENTIFICATION</scope>
</reference>
<dbReference type="Bgee" id="ENSMODG00000017697">
    <property type="expression patterns" value="Expressed in blood and 14 other cell types or tissues"/>
</dbReference>
<keyword evidence="8" id="KW-1185">Reference proteome</keyword>
<keyword evidence="4" id="KW-0687">Ribonucleoprotein</keyword>
<dbReference type="AlphaFoldDB" id="A0A5F8GC33"/>
<dbReference type="Proteomes" id="UP000002280">
    <property type="component" value="Chromosome 1"/>
</dbReference>
<reference evidence="7 8" key="1">
    <citation type="journal article" date="2007" name="Nature">
        <title>Genome of the marsupial Monodelphis domestica reveals innovation in non-coding sequences.</title>
        <authorList>
            <person name="Mikkelsen T.S."/>
            <person name="Wakefield M.J."/>
            <person name="Aken B."/>
            <person name="Amemiya C.T."/>
            <person name="Chang J.L."/>
            <person name="Duke S."/>
            <person name="Garber M."/>
            <person name="Gentles A.J."/>
            <person name="Goodstadt L."/>
            <person name="Heger A."/>
            <person name="Jurka J."/>
            <person name="Kamal M."/>
            <person name="Mauceli E."/>
            <person name="Searle S.M."/>
            <person name="Sharpe T."/>
            <person name="Baker M.L."/>
            <person name="Batzer M.A."/>
            <person name="Benos P.V."/>
            <person name="Belov K."/>
            <person name="Clamp M."/>
            <person name="Cook A."/>
            <person name="Cuff J."/>
            <person name="Das R."/>
            <person name="Davidow L."/>
            <person name="Deakin J.E."/>
            <person name="Fazzari M.J."/>
            <person name="Glass J.L."/>
            <person name="Grabherr M."/>
            <person name="Greally J.M."/>
            <person name="Gu W."/>
            <person name="Hore T.A."/>
            <person name="Huttley G.A."/>
            <person name="Kleber M."/>
            <person name="Jirtle R.L."/>
            <person name="Koina E."/>
            <person name="Lee J.T."/>
            <person name="Mahony S."/>
            <person name="Marra M.A."/>
            <person name="Miller R.D."/>
            <person name="Nicholls R.D."/>
            <person name="Oda M."/>
            <person name="Papenfuss A.T."/>
            <person name="Parra Z.E."/>
            <person name="Pollock D.D."/>
            <person name="Ray D.A."/>
            <person name="Schein J.E."/>
            <person name="Speed T.P."/>
            <person name="Thompson K."/>
            <person name="VandeBerg J.L."/>
            <person name="Wade C.M."/>
            <person name="Walker J.A."/>
            <person name="Waters P.D."/>
            <person name="Webber C."/>
            <person name="Weidman J.R."/>
            <person name="Xie X."/>
            <person name="Zody M.C."/>
            <person name="Baldwin J."/>
            <person name="Abdouelleil A."/>
            <person name="Abdulkadir J."/>
            <person name="Abebe A."/>
            <person name="Abera B."/>
            <person name="Abreu J."/>
            <person name="Acer S.C."/>
            <person name="Aftuck L."/>
            <person name="Alexander A."/>
            <person name="An P."/>
            <person name="Anderson E."/>
            <person name="Anderson S."/>
            <person name="Arachi H."/>
            <person name="Azer M."/>
            <person name="Bachantsang P."/>
            <person name="Barry A."/>
            <person name="Bayul T."/>
            <person name="Berlin A."/>
            <person name="Bessette D."/>
            <person name="Bloom T."/>
            <person name="Bloom T."/>
            <person name="Boguslavskiy L."/>
            <person name="Bonnet C."/>
            <person name="Boukhgalter B."/>
            <person name="Bourzgui I."/>
            <person name="Brown A."/>
            <person name="Cahill P."/>
            <person name="Channer S."/>
            <person name="Cheshatsang Y."/>
            <person name="Chuda L."/>
            <person name="Citroen M."/>
            <person name="Collymore A."/>
            <person name="Cooke P."/>
            <person name="Costello M."/>
            <person name="D'Aco K."/>
            <person name="Daza R."/>
            <person name="De Haan G."/>
            <person name="DeGray S."/>
            <person name="DeMaso C."/>
            <person name="Dhargay N."/>
            <person name="Dooley K."/>
            <person name="Dooley E."/>
            <person name="Doricent M."/>
            <person name="Dorje P."/>
            <person name="Dorjee K."/>
            <person name="Dupes A."/>
            <person name="Elong R."/>
            <person name="Falk J."/>
            <person name="Farina A."/>
            <person name="Faro S."/>
            <person name="Ferguson D."/>
            <person name="Fisher S."/>
            <person name="Foley C.D."/>
            <person name="Franke A."/>
            <person name="Friedrich D."/>
            <person name="Gadbois L."/>
            <person name="Gearin G."/>
            <person name="Gearin C.R."/>
            <person name="Giannoukos G."/>
            <person name="Goode T."/>
            <person name="Graham J."/>
            <person name="Grandbois E."/>
            <person name="Grewal S."/>
            <person name="Gyaltsen K."/>
            <person name="Hafez N."/>
            <person name="Hagos B."/>
            <person name="Hall J."/>
            <person name="Henson C."/>
            <person name="Hollinger A."/>
            <person name="Honan T."/>
            <person name="Huard M.D."/>
            <person name="Hughes L."/>
            <person name="Hurhula B."/>
            <person name="Husby M.E."/>
            <person name="Kamat A."/>
            <person name="Kanga B."/>
            <person name="Kashin S."/>
            <person name="Khazanovich D."/>
            <person name="Kisner P."/>
            <person name="Lance K."/>
            <person name="Lara M."/>
            <person name="Lee W."/>
            <person name="Lennon N."/>
            <person name="Letendre F."/>
            <person name="LeVine R."/>
            <person name="Lipovsky A."/>
            <person name="Liu X."/>
            <person name="Liu J."/>
            <person name="Liu S."/>
            <person name="Lokyitsang T."/>
            <person name="Lokyitsang Y."/>
            <person name="Lubonja R."/>
            <person name="Lui A."/>
            <person name="MacDonald P."/>
            <person name="Magnisalis V."/>
            <person name="Maru K."/>
            <person name="Matthews C."/>
            <person name="McCusker W."/>
            <person name="McDonough S."/>
            <person name="Mehta T."/>
            <person name="Meldrim J."/>
            <person name="Meneus L."/>
            <person name="Mihai O."/>
            <person name="Mihalev A."/>
            <person name="Mihova T."/>
            <person name="Mittelman R."/>
            <person name="Mlenga V."/>
            <person name="Montmayeur A."/>
            <person name="Mulrain L."/>
            <person name="Navidi A."/>
            <person name="Naylor J."/>
            <person name="Negash T."/>
            <person name="Nguyen T."/>
            <person name="Nguyen N."/>
            <person name="Nicol R."/>
            <person name="Norbu C."/>
            <person name="Norbu N."/>
            <person name="Novod N."/>
            <person name="O'Neill B."/>
            <person name="Osman S."/>
            <person name="Markiewicz E."/>
            <person name="Oyono O.L."/>
            <person name="Patti C."/>
            <person name="Phunkhang P."/>
            <person name="Pierre F."/>
            <person name="Priest M."/>
            <person name="Raghuraman S."/>
            <person name="Rege F."/>
            <person name="Reyes R."/>
            <person name="Rise C."/>
            <person name="Rogov P."/>
            <person name="Ross K."/>
            <person name="Ryan E."/>
            <person name="Settipalli S."/>
            <person name="Shea T."/>
            <person name="Sherpa N."/>
            <person name="Shi L."/>
            <person name="Shih D."/>
            <person name="Sparrow T."/>
            <person name="Spaulding J."/>
            <person name="Stalker J."/>
            <person name="Stange-Thomann N."/>
            <person name="Stavropoulos S."/>
            <person name="Stone C."/>
            <person name="Strader C."/>
            <person name="Tesfaye S."/>
            <person name="Thomson T."/>
            <person name="Thoulutsang Y."/>
            <person name="Thoulutsang D."/>
            <person name="Topham K."/>
            <person name="Topping I."/>
            <person name="Tsamla T."/>
            <person name="Vassiliev H."/>
            <person name="Vo A."/>
            <person name="Wangchuk T."/>
            <person name="Wangdi T."/>
            <person name="Weiand M."/>
            <person name="Wilkinson J."/>
            <person name="Wilson A."/>
            <person name="Yadav S."/>
            <person name="Young G."/>
            <person name="Yu Q."/>
            <person name="Zembek L."/>
            <person name="Zhong D."/>
            <person name="Zimmer A."/>
            <person name="Zwirko Z."/>
            <person name="Jaffe D.B."/>
            <person name="Alvarez P."/>
            <person name="Brockman W."/>
            <person name="Butler J."/>
            <person name="Chin C."/>
            <person name="Gnerre S."/>
            <person name="MacCallum I."/>
            <person name="Graves J.A."/>
            <person name="Ponting C.P."/>
            <person name="Breen M."/>
            <person name="Samollow P.B."/>
            <person name="Lander E.S."/>
            <person name="Lindblad-Toh K."/>
        </authorList>
    </citation>
    <scope>NUCLEOTIDE SEQUENCE [LARGE SCALE GENOMIC DNA]</scope>
</reference>
<dbReference type="GO" id="GO:1990904">
    <property type="term" value="C:ribonucleoprotein complex"/>
    <property type="evidence" value="ECO:0007669"/>
    <property type="project" value="UniProtKB-KW"/>
</dbReference>
<evidence type="ECO:0000256" key="2">
    <source>
        <dbReference type="ARBA" id="ARBA00008889"/>
    </source>
</evidence>
<comment type="function">
    <text evidence="1">Ribosomal protein P0 is the functional equivalent of E.coli protein L10.</text>
</comment>
<name>A0A5F8GC33_MONDO</name>
<reference evidence="7" key="2">
    <citation type="submission" date="2025-08" db="UniProtKB">
        <authorList>
            <consortium name="Ensembl"/>
        </authorList>
    </citation>
    <scope>IDENTIFICATION</scope>
</reference>
<evidence type="ECO:0000256" key="3">
    <source>
        <dbReference type="ARBA" id="ARBA00022980"/>
    </source>
</evidence>
<dbReference type="STRING" id="13616.ENSMODP00000044944"/>
<sequence>LRGCLPSCWCLSADTLLLHQYPTLINEYKQALAVAVETDYIFPLAEKVKAFLADPSAFAVAAPAAVSPQAAATPAVIAPAKVEEELEESDEDKEFGLFD</sequence>
<dbReference type="Ensembl" id="ENSMODT00000022451.3">
    <property type="protein sequence ID" value="ENSMODP00000044944.1"/>
    <property type="gene ID" value="ENSMODG00000017697.3"/>
</dbReference>
<dbReference type="OMA" id="SAFTHSH"/>
<evidence type="ECO:0000256" key="4">
    <source>
        <dbReference type="ARBA" id="ARBA00023274"/>
    </source>
</evidence>
<dbReference type="GO" id="GO:0005840">
    <property type="term" value="C:ribosome"/>
    <property type="evidence" value="ECO:0007669"/>
    <property type="project" value="UniProtKB-KW"/>
</dbReference>
<dbReference type="Pfam" id="PF00428">
    <property type="entry name" value="Ribosomal_60s"/>
    <property type="match status" value="1"/>
</dbReference>
<dbReference type="InParanoid" id="A0A5F8GC33"/>
<dbReference type="GeneTree" id="ENSGT00940000165547"/>
<evidence type="ECO:0000313" key="8">
    <source>
        <dbReference type="Proteomes" id="UP000002280"/>
    </source>
</evidence>
<comment type="similarity">
    <text evidence="2">Belongs to the universal ribosomal protein uL10 family.</text>
</comment>
<evidence type="ECO:0000313" key="7">
    <source>
        <dbReference type="Ensembl" id="ENSMODP00000044944.1"/>
    </source>
</evidence>
<evidence type="ECO:0000256" key="6">
    <source>
        <dbReference type="ARBA" id="ARBA00035444"/>
    </source>
</evidence>
<organism evidence="7 8">
    <name type="scientific">Monodelphis domestica</name>
    <name type="common">Gray short-tailed opossum</name>
    <dbReference type="NCBI Taxonomy" id="13616"/>
    <lineage>
        <taxon>Eukaryota</taxon>
        <taxon>Metazoa</taxon>
        <taxon>Chordata</taxon>
        <taxon>Craniata</taxon>
        <taxon>Vertebrata</taxon>
        <taxon>Euteleostomi</taxon>
        <taxon>Mammalia</taxon>
        <taxon>Metatheria</taxon>
        <taxon>Didelphimorphia</taxon>
        <taxon>Didelphidae</taxon>
        <taxon>Monodelphis</taxon>
    </lineage>
</organism>
<proteinExistence type="inferred from homology"/>
<protein>
    <recommendedName>
        <fullName evidence="5">Large ribosomal subunit protein uL10</fullName>
    </recommendedName>
    <alternativeName>
        <fullName evidence="6">60S acidic ribosomal protein P0</fullName>
    </alternativeName>
</protein>